<evidence type="ECO:0000313" key="1">
    <source>
        <dbReference type="EMBL" id="OAT81252.1"/>
    </source>
</evidence>
<dbReference type="Proteomes" id="UP000078532">
    <property type="component" value="Unassembled WGS sequence"/>
</dbReference>
<proteinExistence type="predicted"/>
<evidence type="ECO:0000313" key="2">
    <source>
        <dbReference type="Proteomes" id="UP000078532"/>
    </source>
</evidence>
<dbReference type="EMBL" id="LYVF01000165">
    <property type="protein sequence ID" value="OAT81252.1"/>
    <property type="molecule type" value="Genomic_DNA"/>
</dbReference>
<dbReference type="RefSeq" id="WP_066668773.1">
    <property type="nucleotide sequence ID" value="NZ_LYVF01000165.1"/>
</dbReference>
<sequence>MNEYKLVVVVETKEHVYIRMFVNNVLANPEGLIRLKPDELDQLFRDLFKGSRGKCIKCYCVHSS</sequence>
<dbReference type="AlphaFoldDB" id="A0A1B7LDT0"/>
<dbReference type="OrthoDB" id="1808970at2"/>
<reference evidence="1 2" key="1">
    <citation type="submission" date="2016-04" db="EMBL/GenBank/DDBJ databases">
        <authorList>
            <person name="Evans L.H."/>
            <person name="Alamgir A."/>
            <person name="Owens N."/>
            <person name="Weber N.D."/>
            <person name="Virtaneva K."/>
            <person name="Barbian K."/>
            <person name="Babar A."/>
            <person name="Rosenke K."/>
        </authorList>
    </citation>
    <scope>NUCLEOTIDE SEQUENCE [LARGE SCALE GENOMIC DNA]</scope>
    <source>
        <strain evidence="1 2">LMa1</strain>
    </source>
</reference>
<organism evidence="1 2">
    <name type="scientific">Desulfotomaculum copahuensis</name>
    <dbReference type="NCBI Taxonomy" id="1838280"/>
    <lineage>
        <taxon>Bacteria</taxon>
        <taxon>Bacillati</taxon>
        <taxon>Bacillota</taxon>
        <taxon>Clostridia</taxon>
        <taxon>Eubacteriales</taxon>
        <taxon>Desulfotomaculaceae</taxon>
        <taxon>Desulfotomaculum</taxon>
    </lineage>
</organism>
<gene>
    <name evidence="1" type="ORF">A6M21_00175</name>
</gene>
<keyword evidence="2" id="KW-1185">Reference proteome</keyword>
<name>A0A1B7LDT0_9FIRM</name>
<comment type="caution">
    <text evidence="1">The sequence shown here is derived from an EMBL/GenBank/DDBJ whole genome shotgun (WGS) entry which is preliminary data.</text>
</comment>
<accession>A0A1B7LDT0</accession>
<protein>
    <submittedName>
        <fullName evidence="1">Uncharacterized protein</fullName>
    </submittedName>
</protein>